<dbReference type="InterPro" id="IPR016064">
    <property type="entry name" value="NAD/diacylglycerol_kinase_sf"/>
</dbReference>
<dbReference type="EMBL" id="MLJW01000071">
    <property type="protein sequence ID" value="OIR02837.1"/>
    <property type="molecule type" value="Genomic_DNA"/>
</dbReference>
<dbReference type="AlphaFoldDB" id="A0A1J5SF76"/>
<dbReference type="EC" id="2.7.1.23" evidence="5"/>
<dbReference type="SUPFAM" id="SSF111331">
    <property type="entry name" value="NAD kinase/diacylglycerol kinase-like"/>
    <property type="match status" value="1"/>
</dbReference>
<keyword evidence="2 5" id="KW-0418">Kinase</keyword>
<dbReference type="InterPro" id="IPR017437">
    <property type="entry name" value="ATP-NAD_kinase_PpnK-typ_C"/>
</dbReference>
<dbReference type="PANTHER" id="PTHR20275:SF0">
    <property type="entry name" value="NAD KINASE"/>
    <property type="match status" value="1"/>
</dbReference>
<dbReference type="HAMAP" id="MF_00361">
    <property type="entry name" value="NAD_kinase"/>
    <property type="match status" value="1"/>
</dbReference>
<dbReference type="Pfam" id="PF20143">
    <property type="entry name" value="NAD_kinase_C"/>
    <property type="match status" value="1"/>
</dbReference>
<keyword evidence="3" id="KW-0521">NADP</keyword>
<sequence>MKTSFNTVAIIGKFMNADALHKMQADLVNLARHLQSHHLAVYVEENTAQHAQINGFDTVPLSDVGDKADLAIVMGGDGTMLSVGRSLINANVPLVGINRGRFGFLTDLRAEDMLPSIDRILAGDFIEESRMLLATQVFRKGKLCHSGYALNDVVIKSGLRLIELEVDIDQKFVYKQRSDGLILTTPTGTTAYALSAGGPILHPNLEAITLVPICPHTLSNRPITVNSDSKIEVTLVQFDEAQLSIDGQFNVTLEVGDVIKVQRADKNITLLHLSDYCYFDMLRNKLNWG</sequence>
<comment type="caution">
    <text evidence="5">The sequence shown here is derived from an EMBL/GenBank/DDBJ whole genome shotgun (WGS) entry which is preliminary data.</text>
</comment>
<dbReference type="Gene3D" id="3.40.50.10330">
    <property type="entry name" value="Probable inorganic polyphosphate/atp-NAD kinase, domain 1"/>
    <property type="match status" value="1"/>
</dbReference>
<dbReference type="GO" id="GO:0003951">
    <property type="term" value="F:NAD+ kinase activity"/>
    <property type="evidence" value="ECO:0007669"/>
    <property type="project" value="UniProtKB-EC"/>
</dbReference>
<keyword evidence="1 5" id="KW-0808">Transferase</keyword>
<dbReference type="GO" id="GO:0006741">
    <property type="term" value="P:NADP+ biosynthetic process"/>
    <property type="evidence" value="ECO:0007669"/>
    <property type="project" value="InterPro"/>
</dbReference>
<protein>
    <submittedName>
        <fullName evidence="5">NAD kinase</fullName>
        <ecNumber evidence="5">2.7.1.23</ecNumber>
    </submittedName>
</protein>
<evidence type="ECO:0000256" key="1">
    <source>
        <dbReference type="ARBA" id="ARBA00022679"/>
    </source>
</evidence>
<reference evidence="5" key="1">
    <citation type="submission" date="2016-10" db="EMBL/GenBank/DDBJ databases">
        <title>Sequence of Gallionella enrichment culture.</title>
        <authorList>
            <person name="Poehlein A."/>
            <person name="Muehling M."/>
            <person name="Daniel R."/>
        </authorList>
    </citation>
    <scope>NUCLEOTIDE SEQUENCE</scope>
</reference>
<keyword evidence="4" id="KW-0520">NAD</keyword>
<evidence type="ECO:0000313" key="5">
    <source>
        <dbReference type="EMBL" id="OIR02837.1"/>
    </source>
</evidence>
<gene>
    <name evidence="5" type="primary">nadK_6</name>
    <name evidence="5" type="ORF">GALL_150450</name>
</gene>
<evidence type="ECO:0000256" key="2">
    <source>
        <dbReference type="ARBA" id="ARBA00022777"/>
    </source>
</evidence>
<dbReference type="PANTHER" id="PTHR20275">
    <property type="entry name" value="NAD KINASE"/>
    <property type="match status" value="1"/>
</dbReference>
<dbReference type="InterPro" id="IPR002504">
    <property type="entry name" value="NADK"/>
</dbReference>
<dbReference type="InterPro" id="IPR017438">
    <property type="entry name" value="ATP-NAD_kinase_N"/>
</dbReference>
<dbReference type="GO" id="GO:0019674">
    <property type="term" value="P:NAD+ metabolic process"/>
    <property type="evidence" value="ECO:0007669"/>
    <property type="project" value="InterPro"/>
</dbReference>
<dbReference type="NCBIfam" id="NF002306">
    <property type="entry name" value="PRK01231.1"/>
    <property type="match status" value="1"/>
</dbReference>
<evidence type="ECO:0000256" key="4">
    <source>
        <dbReference type="ARBA" id="ARBA00023027"/>
    </source>
</evidence>
<organism evidence="5">
    <name type="scientific">mine drainage metagenome</name>
    <dbReference type="NCBI Taxonomy" id="410659"/>
    <lineage>
        <taxon>unclassified sequences</taxon>
        <taxon>metagenomes</taxon>
        <taxon>ecological metagenomes</taxon>
    </lineage>
</organism>
<accession>A0A1J5SF76</accession>
<proteinExistence type="inferred from homology"/>
<dbReference type="Pfam" id="PF01513">
    <property type="entry name" value="NAD_kinase"/>
    <property type="match status" value="1"/>
</dbReference>
<dbReference type="Gene3D" id="2.60.200.30">
    <property type="entry name" value="Probable inorganic polyphosphate/atp-NAD kinase, domain 2"/>
    <property type="match status" value="1"/>
</dbReference>
<name>A0A1J5SF76_9ZZZZ</name>
<evidence type="ECO:0000256" key="3">
    <source>
        <dbReference type="ARBA" id="ARBA00022857"/>
    </source>
</evidence>